<comment type="caution">
    <text evidence="3">The sequence shown here is derived from an EMBL/GenBank/DDBJ whole genome shotgun (WGS) entry which is preliminary data.</text>
</comment>
<dbReference type="InterPro" id="IPR008462">
    <property type="entry name" value="CsbD"/>
</dbReference>
<name>A0ABT7YFC8_9BACT</name>
<protein>
    <submittedName>
        <fullName evidence="3">CsbD family protein</fullName>
    </submittedName>
</protein>
<sequence length="62" mass="6924">MDLLLKGNLNVLKGKLREKYGELTDDDLQVAEGGEDQLIGNLQKRLGKSEAEIKQEIKNLLS</sequence>
<dbReference type="InterPro" id="IPR036629">
    <property type="entry name" value="YjbJ_sf"/>
</dbReference>
<dbReference type="Proteomes" id="UP001171916">
    <property type="component" value="Unassembled WGS sequence"/>
</dbReference>
<keyword evidence="4" id="KW-1185">Reference proteome</keyword>
<evidence type="ECO:0000313" key="3">
    <source>
        <dbReference type="EMBL" id="MDN3205232.1"/>
    </source>
</evidence>
<gene>
    <name evidence="3" type="ORF">QVH07_13800</name>
</gene>
<dbReference type="Gene3D" id="1.10.1470.10">
    <property type="entry name" value="YjbJ"/>
    <property type="match status" value="1"/>
</dbReference>
<evidence type="ECO:0000256" key="1">
    <source>
        <dbReference type="ARBA" id="ARBA00009129"/>
    </source>
</evidence>
<proteinExistence type="inferred from homology"/>
<dbReference type="SUPFAM" id="SSF69047">
    <property type="entry name" value="Hypothetical protein YjbJ"/>
    <property type="match status" value="1"/>
</dbReference>
<accession>A0ABT7YFC8</accession>
<feature type="domain" description="CsbD-like" evidence="2">
    <location>
        <begin position="6"/>
        <end position="54"/>
    </location>
</feature>
<evidence type="ECO:0000313" key="4">
    <source>
        <dbReference type="Proteomes" id="UP001171916"/>
    </source>
</evidence>
<dbReference type="EMBL" id="JAUEPH010000006">
    <property type="protein sequence ID" value="MDN3205232.1"/>
    <property type="molecule type" value="Genomic_DNA"/>
</dbReference>
<comment type="similarity">
    <text evidence="1">Belongs to the UPF0337 (CsbD) family.</text>
</comment>
<reference evidence="3" key="1">
    <citation type="submission" date="2023-06" db="EMBL/GenBank/DDBJ databases">
        <title>Robiginitalea aurantiacus sp. nov. and Algoriphagus sediminis sp. nov., isolated from coastal sediment.</title>
        <authorList>
            <person name="Zhou Z.Y."/>
            <person name="An J."/>
            <person name="Jia Y.W."/>
            <person name="Du Z.J."/>
        </authorList>
    </citation>
    <scope>NUCLEOTIDE SEQUENCE</scope>
    <source>
        <strain evidence="3">C2-7</strain>
    </source>
</reference>
<dbReference type="RefSeq" id="WP_290001355.1">
    <property type="nucleotide sequence ID" value="NZ_JAUEPH010000006.1"/>
</dbReference>
<dbReference type="Pfam" id="PF05532">
    <property type="entry name" value="CsbD"/>
    <property type="match status" value="1"/>
</dbReference>
<organism evidence="3 4">
    <name type="scientific">Algoriphagus sediminis</name>
    <dbReference type="NCBI Taxonomy" id="3057113"/>
    <lineage>
        <taxon>Bacteria</taxon>
        <taxon>Pseudomonadati</taxon>
        <taxon>Bacteroidota</taxon>
        <taxon>Cytophagia</taxon>
        <taxon>Cytophagales</taxon>
        <taxon>Cyclobacteriaceae</taxon>
        <taxon>Algoriphagus</taxon>
    </lineage>
</organism>
<evidence type="ECO:0000259" key="2">
    <source>
        <dbReference type="Pfam" id="PF05532"/>
    </source>
</evidence>